<feature type="transmembrane region" description="Helical" evidence="1">
    <location>
        <begin position="21"/>
        <end position="54"/>
    </location>
</feature>
<feature type="transmembrane region" description="Helical" evidence="1">
    <location>
        <begin position="74"/>
        <end position="99"/>
    </location>
</feature>
<keyword evidence="1" id="KW-0472">Membrane</keyword>
<keyword evidence="1" id="KW-0812">Transmembrane</keyword>
<gene>
    <name evidence="2" type="ordered locus">cce_0108</name>
</gene>
<dbReference type="HOGENOM" id="CLU_165358_0_0_3"/>
<dbReference type="EMBL" id="CP000806">
    <property type="protein sequence ID" value="ACB49460.1"/>
    <property type="molecule type" value="Genomic_DNA"/>
</dbReference>
<accession>B1WZ94</accession>
<evidence type="ECO:0000313" key="2">
    <source>
        <dbReference type="EMBL" id="ACB49460.1"/>
    </source>
</evidence>
<dbReference type="AlphaFoldDB" id="B1WZ94"/>
<keyword evidence="3" id="KW-1185">Reference proteome</keyword>
<dbReference type="KEGG" id="cyt:cce_0108"/>
<name>B1WZ94_CROS5</name>
<dbReference type="Proteomes" id="UP000001203">
    <property type="component" value="Chromosome circular"/>
</dbReference>
<dbReference type="STRING" id="43989.cce_0108"/>
<reference evidence="2 3" key="1">
    <citation type="journal article" date="2008" name="Proc. Natl. Acad. Sci. U.S.A.">
        <title>The genome of Cyanothece 51142, a unicellular diazotrophic cyanobacterium important in the marine nitrogen cycle.</title>
        <authorList>
            <person name="Welsh E.A."/>
            <person name="Liberton M."/>
            <person name="Stoeckel J."/>
            <person name="Loh T."/>
            <person name="Elvitigala T."/>
            <person name="Wang C."/>
            <person name="Wollam A."/>
            <person name="Fulton R.S."/>
            <person name="Clifton S.W."/>
            <person name="Jacobs J.M."/>
            <person name="Aurora R."/>
            <person name="Ghosh B.K."/>
            <person name="Sherman L.A."/>
            <person name="Smith R.D."/>
            <person name="Wilson R.K."/>
            <person name="Pakrasi H.B."/>
        </authorList>
    </citation>
    <scope>NUCLEOTIDE SEQUENCE [LARGE SCALE GENOMIC DNA]</scope>
    <source>
        <strain evidence="3">ATCC 51142 / BH68</strain>
    </source>
</reference>
<evidence type="ECO:0000256" key="1">
    <source>
        <dbReference type="SAM" id="Phobius"/>
    </source>
</evidence>
<sequence>MFGCSNWEMATVSNLIRSLFLSVLLSFVTPVLFVGGILGTLLTVSYIPGIAILGEIGQELMLSFLSTFGEGYPVQGMLTIGVTCAMVGGLFDVFNFYLYQDIHSQ</sequence>
<evidence type="ECO:0008006" key="4">
    <source>
        <dbReference type="Google" id="ProtNLM"/>
    </source>
</evidence>
<dbReference type="eggNOG" id="ENOG50330K7">
    <property type="taxonomic scope" value="Bacteria"/>
</dbReference>
<keyword evidence="1" id="KW-1133">Transmembrane helix</keyword>
<protein>
    <recommendedName>
        <fullName evidence="4">ABC transmembrane type-1 domain-containing protein</fullName>
    </recommendedName>
</protein>
<proteinExistence type="predicted"/>
<evidence type="ECO:0000313" key="3">
    <source>
        <dbReference type="Proteomes" id="UP000001203"/>
    </source>
</evidence>
<organism evidence="2 3">
    <name type="scientific">Crocosphaera subtropica (strain ATCC 51142 / BH68)</name>
    <name type="common">Cyanothece sp. (strain ATCC 51142)</name>
    <dbReference type="NCBI Taxonomy" id="43989"/>
    <lineage>
        <taxon>Bacteria</taxon>
        <taxon>Bacillati</taxon>
        <taxon>Cyanobacteriota</taxon>
        <taxon>Cyanophyceae</taxon>
        <taxon>Oscillatoriophycideae</taxon>
        <taxon>Chroococcales</taxon>
        <taxon>Aphanothecaceae</taxon>
        <taxon>Crocosphaera</taxon>
        <taxon>Crocosphaera subtropica</taxon>
    </lineage>
</organism>